<dbReference type="PANTHER" id="PTHR40422">
    <property type="entry name" value="TRANSLATION MACHINERY-ASSOCIATED PROTEIN 17"/>
    <property type="match status" value="1"/>
</dbReference>
<sequence length="209" mass="21777">MRIHELQHDILAAENKMHVLLQLEEGEQPQPPPLPEEIPLGLGLQKELPDDLGVLQDAAKEIENAISHLKRSNREIQEFDPEGKDPELVDAVAENIIALAKKEERLQQIKDKMEALGACRDSCTAATVPAAAAAAAAAAAPASAAATAARTPPATETAATTPAEAAPAAAASTATPDAAAEGGSGLSERMQSLDLTDPSSKRFDEGIDL</sequence>
<dbReference type="AlphaFoldDB" id="U6G875"/>
<feature type="compositionally biased region" description="Basic and acidic residues" evidence="1">
    <location>
        <begin position="199"/>
        <end position="209"/>
    </location>
</feature>
<evidence type="ECO:0000313" key="2">
    <source>
        <dbReference type="EMBL" id="CDI76451.1"/>
    </source>
</evidence>
<dbReference type="GO" id="GO:0070682">
    <property type="term" value="P:proteasome regulatory particle assembly"/>
    <property type="evidence" value="ECO:0007669"/>
    <property type="project" value="InterPro"/>
</dbReference>
<dbReference type="PANTHER" id="PTHR40422:SF1">
    <property type="entry name" value="TRANSLATION MACHINERY-ASSOCIATED PROTEIN 17"/>
    <property type="match status" value="1"/>
</dbReference>
<feature type="region of interest" description="Disordered" evidence="1">
    <location>
        <begin position="148"/>
        <end position="209"/>
    </location>
</feature>
<feature type="compositionally biased region" description="Polar residues" evidence="1">
    <location>
        <begin position="189"/>
        <end position="198"/>
    </location>
</feature>
<keyword evidence="3" id="KW-1185">Reference proteome</keyword>
<dbReference type="VEuPathDB" id="ToxoDB:EAH_00017980"/>
<dbReference type="RefSeq" id="XP_013253019.1">
    <property type="nucleotide sequence ID" value="XM_013397565.1"/>
</dbReference>
<reference evidence="2" key="2">
    <citation type="submission" date="2013-10" db="EMBL/GenBank/DDBJ databases">
        <authorList>
            <person name="Aslett M."/>
        </authorList>
    </citation>
    <scope>NUCLEOTIDE SEQUENCE [LARGE SCALE GENOMIC DNA]</scope>
    <source>
        <strain evidence="2">Houghton</strain>
    </source>
</reference>
<evidence type="ECO:0000313" key="3">
    <source>
        <dbReference type="Proteomes" id="UP000018050"/>
    </source>
</evidence>
<organism evidence="2 3">
    <name type="scientific">Eimeria acervulina</name>
    <name type="common">Coccidian parasite</name>
    <dbReference type="NCBI Taxonomy" id="5801"/>
    <lineage>
        <taxon>Eukaryota</taxon>
        <taxon>Sar</taxon>
        <taxon>Alveolata</taxon>
        <taxon>Apicomplexa</taxon>
        <taxon>Conoidasida</taxon>
        <taxon>Coccidia</taxon>
        <taxon>Eucoccidiorida</taxon>
        <taxon>Eimeriorina</taxon>
        <taxon>Eimeriidae</taxon>
        <taxon>Eimeria</taxon>
    </lineage>
</organism>
<name>U6G875_EIMAC</name>
<gene>
    <name evidence="2" type="ORF">EAH_00017980</name>
</gene>
<accession>U6G875</accession>
<dbReference type="GeneID" id="25269868"/>
<protein>
    <submittedName>
        <fullName evidence="2">Uncharacterized protein</fullName>
    </submittedName>
</protein>
<dbReference type="EMBL" id="HG670386">
    <property type="protein sequence ID" value="CDI76451.1"/>
    <property type="molecule type" value="Genomic_DNA"/>
</dbReference>
<proteinExistence type="predicted"/>
<dbReference type="GO" id="GO:0030674">
    <property type="term" value="F:protein-macromolecule adaptor activity"/>
    <property type="evidence" value="ECO:0007669"/>
    <property type="project" value="TreeGrafter"/>
</dbReference>
<reference evidence="2" key="1">
    <citation type="submission" date="2013-10" db="EMBL/GenBank/DDBJ databases">
        <title>Genomic analysis of the causative agents of coccidiosis in chickens.</title>
        <authorList>
            <person name="Reid A.J."/>
            <person name="Blake D."/>
            <person name="Billington K."/>
            <person name="Browne H."/>
            <person name="Dunn M."/>
            <person name="Hung S."/>
            <person name="Kawahara F."/>
            <person name="Miranda-Saavedra D."/>
            <person name="Mourier T."/>
            <person name="Nagra H."/>
            <person name="Otto T.D."/>
            <person name="Rawlings N."/>
            <person name="Sanchez A."/>
            <person name="Sanders M."/>
            <person name="Subramaniam C."/>
            <person name="Tay Y."/>
            <person name="Dear P."/>
            <person name="Doerig C."/>
            <person name="Gruber A."/>
            <person name="Parkinson J."/>
            <person name="Shirley M."/>
            <person name="Wan K.L."/>
            <person name="Berriman M."/>
            <person name="Tomley F."/>
            <person name="Pain A."/>
        </authorList>
    </citation>
    <scope>NUCLEOTIDE SEQUENCE [LARGE SCALE GENOMIC DNA]</scope>
    <source>
        <strain evidence="2">Houghton</strain>
    </source>
</reference>
<dbReference type="InterPro" id="IPR038966">
    <property type="entry name" value="TMA17"/>
</dbReference>
<evidence type="ECO:0000256" key="1">
    <source>
        <dbReference type="SAM" id="MobiDB-lite"/>
    </source>
</evidence>
<dbReference type="Proteomes" id="UP000018050">
    <property type="component" value="Unassembled WGS sequence"/>
</dbReference>
<dbReference type="OrthoDB" id="328954at2759"/>
<feature type="compositionally biased region" description="Low complexity" evidence="1">
    <location>
        <begin position="148"/>
        <end position="180"/>
    </location>
</feature>